<reference evidence="1 2" key="1">
    <citation type="submission" date="2019-03" db="EMBL/GenBank/DDBJ databases">
        <title>The genome sequence of a newly discovered highly antifungal drug resistant Aspergillus species, Aspergillus tanneri NIH 1004.</title>
        <authorList>
            <person name="Mounaud S."/>
            <person name="Singh I."/>
            <person name="Joardar V."/>
            <person name="Pakala S."/>
            <person name="Pakala S."/>
            <person name="Venepally P."/>
            <person name="Hoover J."/>
            <person name="Nierman W."/>
            <person name="Chung J."/>
            <person name="Losada L."/>
        </authorList>
    </citation>
    <scope>NUCLEOTIDE SEQUENCE [LARGE SCALE GENOMIC DNA]</scope>
    <source>
        <strain evidence="1 2">NIH1004</strain>
    </source>
</reference>
<accession>A0A4V3UPY7</accession>
<keyword evidence="2" id="KW-1185">Reference proteome</keyword>
<proteinExistence type="predicted"/>
<dbReference type="Proteomes" id="UP000308092">
    <property type="component" value="Unassembled WGS sequence"/>
</dbReference>
<gene>
    <name evidence="1" type="ORF">EYZ11_003530</name>
</gene>
<sequence>MSFPRKRVFISIRFAAGLLWEMDQKKRMKNDGALSSAWEGVPGDFRSIGLEALPLVSLMMFHTSDV</sequence>
<dbReference type="VEuPathDB" id="FungiDB:EYZ11_003530"/>
<evidence type="ECO:0000313" key="1">
    <source>
        <dbReference type="EMBL" id="THC96974.1"/>
    </source>
</evidence>
<dbReference type="AlphaFoldDB" id="A0A4V3UPY7"/>
<evidence type="ECO:0000313" key="2">
    <source>
        <dbReference type="Proteomes" id="UP000308092"/>
    </source>
</evidence>
<organism evidence="1 2">
    <name type="scientific">Aspergillus tanneri</name>
    <dbReference type="NCBI Taxonomy" id="1220188"/>
    <lineage>
        <taxon>Eukaryota</taxon>
        <taxon>Fungi</taxon>
        <taxon>Dikarya</taxon>
        <taxon>Ascomycota</taxon>
        <taxon>Pezizomycotina</taxon>
        <taxon>Eurotiomycetes</taxon>
        <taxon>Eurotiomycetidae</taxon>
        <taxon>Eurotiales</taxon>
        <taxon>Aspergillaceae</taxon>
        <taxon>Aspergillus</taxon>
        <taxon>Aspergillus subgen. Circumdati</taxon>
    </lineage>
</organism>
<dbReference type="EMBL" id="SOSA01000091">
    <property type="protein sequence ID" value="THC96974.1"/>
    <property type="molecule type" value="Genomic_DNA"/>
</dbReference>
<name>A0A4V3UPY7_9EURO</name>
<protein>
    <submittedName>
        <fullName evidence="1">Uncharacterized protein</fullName>
    </submittedName>
</protein>
<comment type="caution">
    <text evidence="1">The sequence shown here is derived from an EMBL/GenBank/DDBJ whole genome shotgun (WGS) entry which is preliminary data.</text>
</comment>